<protein>
    <recommendedName>
        <fullName evidence="6">CxC5 like cysteine cluster associated with KDZ domain-containing protein</fullName>
    </recommendedName>
</protein>
<dbReference type="Proteomes" id="UP001194468">
    <property type="component" value="Unassembled WGS sequence"/>
</dbReference>
<proteinExistence type="predicted"/>
<evidence type="ECO:0000313" key="4">
    <source>
        <dbReference type="EMBL" id="KAF8421743.1"/>
    </source>
</evidence>
<dbReference type="InterPro" id="IPR041539">
    <property type="entry name" value="CxC5"/>
</dbReference>
<feature type="domain" description="CxC5 like cysteine cluster associated with KDZ" evidence="2">
    <location>
        <begin position="122"/>
        <end position="239"/>
    </location>
</feature>
<keyword evidence="5" id="KW-1185">Reference proteome</keyword>
<evidence type="ECO:0000259" key="3">
    <source>
        <dbReference type="Pfam" id="PF18721"/>
    </source>
</evidence>
<name>A0AAD4BDK3_BOLED</name>
<sequence>MPATPDDLFQRLEHLKDALPDESSISLAAVLRFISLAEQIKNDIILVQLGNYNPSFPPNHLSPAIIKFLAASCNISEVDVPIYWSTLKAAIWTSTSSVHSQCNDLGGYFESHGHKHGIYSDAIYPPHQTCLTADCLNHKKLMETSQRPAILYTLSRGPIATYSVGLYCDACHMSFHNAYYVNYGVVKHDRMRTYYGNVPSILHVGGHQYVEVDLARLWRMQSVLAWISMSNCARLYNVALSKNATPPRGFPFQFHLSGDHIWSAVVQISLIEDLALYNEVLMVPHGGEHKDRFTAAIRARNLRIQFYGQEELRHYCEKCTNLHFDENGTLVRKFSVVVTDGVTVGHPCCAVHNCHEPLLNNRDRFCQQHLSLRNICAIVGCERAIVSPAKTCELASHKAVEDAYTLRGQSRFQLLARLQRAHLSNPTNSLPSEGPAEMPNDNEDFDCEKKLRAQFTRRRTHNEQLIVAPCGMILGRETFYGAEGVATVVEMIKRTFRDDSIKPNHIFYDNNCTLSYMVRNDPYFSDIGLSVDVFHFKCKHSTEDEWCQQHCNPAAFEDLVGDDGGWRFNSSIAEQTNVWFGGYQSICREMLAERYTFFLDEMILQKNRLTYRKLEDESYKPRRWPIAK</sequence>
<reference evidence="4" key="2">
    <citation type="journal article" date="2020" name="Nat. Commun.">
        <title>Large-scale genome sequencing of mycorrhizal fungi provides insights into the early evolution of symbiotic traits.</title>
        <authorList>
            <person name="Miyauchi S."/>
            <person name="Kiss E."/>
            <person name="Kuo A."/>
            <person name="Drula E."/>
            <person name="Kohler A."/>
            <person name="Sanchez-Garcia M."/>
            <person name="Morin E."/>
            <person name="Andreopoulos B."/>
            <person name="Barry K.W."/>
            <person name="Bonito G."/>
            <person name="Buee M."/>
            <person name="Carver A."/>
            <person name="Chen C."/>
            <person name="Cichocki N."/>
            <person name="Clum A."/>
            <person name="Culley D."/>
            <person name="Crous P.W."/>
            <person name="Fauchery L."/>
            <person name="Girlanda M."/>
            <person name="Hayes R.D."/>
            <person name="Keri Z."/>
            <person name="LaButti K."/>
            <person name="Lipzen A."/>
            <person name="Lombard V."/>
            <person name="Magnuson J."/>
            <person name="Maillard F."/>
            <person name="Murat C."/>
            <person name="Nolan M."/>
            <person name="Ohm R.A."/>
            <person name="Pangilinan J."/>
            <person name="Pereira M.F."/>
            <person name="Perotto S."/>
            <person name="Peter M."/>
            <person name="Pfister S."/>
            <person name="Riley R."/>
            <person name="Sitrit Y."/>
            <person name="Stielow J.B."/>
            <person name="Szollosi G."/>
            <person name="Zifcakova L."/>
            <person name="Stursova M."/>
            <person name="Spatafora J.W."/>
            <person name="Tedersoo L."/>
            <person name="Vaario L.M."/>
            <person name="Yamada A."/>
            <person name="Yan M."/>
            <person name="Wang P."/>
            <person name="Xu J."/>
            <person name="Bruns T."/>
            <person name="Baldrian P."/>
            <person name="Vilgalys R."/>
            <person name="Dunand C."/>
            <person name="Henrissat B."/>
            <person name="Grigoriev I.V."/>
            <person name="Hibbett D."/>
            <person name="Nagy L.G."/>
            <person name="Martin F.M."/>
        </authorList>
    </citation>
    <scope>NUCLEOTIDE SEQUENCE</scope>
    <source>
        <strain evidence="4">BED1</strain>
    </source>
</reference>
<organism evidence="4 5">
    <name type="scientific">Boletus edulis BED1</name>
    <dbReference type="NCBI Taxonomy" id="1328754"/>
    <lineage>
        <taxon>Eukaryota</taxon>
        <taxon>Fungi</taxon>
        <taxon>Dikarya</taxon>
        <taxon>Basidiomycota</taxon>
        <taxon>Agaricomycotina</taxon>
        <taxon>Agaricomycetes</taxon>
        <taxon>Agaricomycetidae</taxon>
        <taxon>Boletales</taxon>
        <taxon>Boletineae</taxon>
        <taxon>Boletaceae</taxon>
        <taxon>Boletoideae</taxon>
        <taxon>Boletus</taxon>
    </lineage>
</organism>
<dbReference type="Pfam" id="PF18718">
    <property type="entry name" value="CxC5"/>
    <property type="match status" value="1"/>
</dbReference>
<comment type="caution">
    <text evidence="4">The sequence shown here is derived from an EMBL/GenBank/DDBJ whole genome shotgun (WGS) entry which is preliminary data.</text>
</comment>
<dbReference type="EMBL" id="WHUW01000137">
    <property type="protein sequence ID" value="KAF8421743.1"/>
    <property type="molecule type" value="Genomic_DNA"/>
</dbReference>
<accession>A0AAD4BDK3</accession>
<feature type="domain" description="CxC6 like cysteine cluster associated with KDZ" evidence="3">
    <location>
        <begin position="338"/>
        <end position="402"/>
    </location>
</feature>
<dbReference type="AlphaFoldDB" id="A0AAD4BDK3"/>
<dbReference type="InterPro" id="IPR040898">
    <property type="entry name" value="CxC6"/>
</dbReference>
<dbReference type="Pfam" id="PF18721">
    <property type="entry name" value="CxC6"/>
    <property type="match status" value="1"/>
</dbReference>
<feature type="region of interest" description="Disordered" evidence="1">
    <location>
        <begin position="424"/>
        <end position="443"/>
    </location>
</feature>
<evidence type="ECO:0008006" key="6">
    <source>
        <dbReference type="Google" id="ProtNLM"/>
    </source>
</evidence>
<evidence type="ECO:0000313" key="5">
    <source>
        <dbReference type="Proteomes" id="UP001194468"/>
    </source>
</evidence>
<reference evidence="4" key="1">
    <citation type="submission" date="2019-10" db="EMBL/GenBank/DDBJ databases">
        <authorList>
            <consortium name="DOE Joint Genome Institute"/>
            <person name="Kuo A."/>
            <person name="Miyauchi S."/>
            <person name="Kiss E."/>
            <person name="Drula E."/>
            <person name="Kohler A."/>
            <person name="Sanchez-Garcia M."/>
            <person name="Andreopoulos B."/>
            <person name="Barry K.W."/>
            <person name="Bonito G."/>
            <person name="Buee M."/>
            <person name="Carver A."/>
            <person name="Chen C."/>
            <person name="Cichocki N."/>
            <person name="Clum A."/>
            <person name="Culley D."/>
            <person name="Crous P.W."/>
            <person name="Fauchery L."/>
            <person name="Girlanda M."/>
            <person name="Hayes R."/>
            <person name="Keri Z."/>
            <person name="LaButti K."/>
            <person name="Lipzen A."/>
            <person name="Lombard V."/>
            <person name="Magnuson J."/>
            <person name="Maillard F."/>
            <person name="Morin E."/>
            <person name="Murat C."/>
            <person name="Nolan M."/>
            <person name="Ohm R."/>
            <person name="Pangilinan J."/>
            <person name="Pereira M."/>
            <person name="Perotto S."/>
            <person name="Peter M."/>
            <person name="Riley R."/>
            <person name="Sitrit Y."/>
            <person name="Stielow B."/>
            <person name="Szollosi G."/>
            <person name="Zifcakova L."/>
            <person name="Stursova M."/>
            <person name="Spatafora J.W."/>
            <person name="Tedersoo L."/>
            <person name="Vaario L.-M."/>
            <person name="Yamada A."/>
            <person name="Yan M."/>
            <person name="Wang P."/>
            <person name="Xu J."/>
            <person name="Bruns T."/>
            <person name="Baldrian P."/>
            <person name="Vilgalys R."/>
            <person name="Henrissat B."/>
            <person name="Grigoriev I.V."/>
            <person name="Hibbett D."/>
            <person name="Nagy L.G."/>
            <person name="Martin F.M."/>
        </authorList>
    </citation>
    <scope>NUCLEOTIDE SEQUENCE</scope>
    <source>
        <strain evidence="4">BED1</strain>
    </source>
</reference>
<gene>
    <name evidence="4" type="ORF">L210DRAFT_3424057</name>
</gene>
<evidence type="ECO:0000259" key="2">
    <source>
        <dbReference type="Pfam" id="PF18718"/>
    </source>
</evidence>
<evidence type="ECO:0000256" key="1">
    <source>
        <dbReference type="SAM" id="MobiDB-lite"/>
    </source>
</evidence>